<feature type="domain" description="GGDEF" evidence="2">
    <location>
        <begin position="211"/>
        <end position="351"/>
    </location>
</feature>
<dbReference type="InterPro" id="IPR000160">
    <property type="entry name" value="GGDEF_dom"/>
</dbReference>
<feature type="domain" description="EAL" evidence="1">
    <location>
        <begin position="352"/>
        <end position="606"/>
    </location>
</feature>
<dbReference type="InterPro" id="IPR035919">
    <property type="entry name" value="EAL_sf"/>
</dbReference>
<dbReference type="PANTHER" id="PTHR33121:SF19">
    <property type="entry name" value="CYCLIC DI-GMP PHOSPHODIESTERASE PA2567"/>
    <property type="match status" value="1"/>
</dbReference>
<dbReference type="SMART" id="SM00065">
    <property type="entry name" value="GAF"/>
    <property type="match status" value="1"/>
</dbReference>
<dbReference type="SUPFAM" id="SSF55073">
    <property type="entry name" value="Nucleotide cyclase"/>
    <property type="match status" value="1"/>
</dbReference>
<dbReference type="EMBL" id="MTSD02000002">
    <property type="protein sequence ID" value="OOV87906.1"/>
    <property type="molecule type" value="Genomic_DNA"/>
</dbReference>
<comment type="caution">
    <text evidence="3">The sequence shown here is derived from an EMBL/GenBank/DDBJ whole genome shotgun (WGS) entry which is preliminary data.</text>
</comment>
<dbReference type="Pfam" id="PF01590">
    <property type="entry name" value="GAF"/>
    <property type="match status" value="1"/>
</dbReference>
<dbReference type="InterPro" id="IPR003018">
    <property type="entry name" value="GAF"/>
</dbReference>
<dbReference type="GO" id="GO:0071111">
    <property type="term" value="F:cyclic-guanylate-specific phosphodiesterase activity"/>
    <property type="evidence" value="ECO:0007669"/>
    <property type="project" value="InterPro"/>
</dbReference>
<reference evidence="3" key="1">
    <citation type="submission" date="2017-02" db="EMBL/GenBank/DDBJ databases">
        <title>Draft Genome Sequence of the Salt Water Bacterium Oceanospirillum linum ATCC 11336.</title>
        <authorList>
            <person name="Trachtenberg A.M."/>
            <person name="Carney J.G."/>
            <person name="Linnane J.D."/>
            <person name="Rheaume B.A."/>
            <person name="Pitts N.L."/>
            <person name="Mykles D.L."/>
            <person name="Maclea K.S."/>
        </authorList>
    </citation>
    <scope>NUCLEOTIDE SEQUENCE [LARGE SCALE GENOMIC DNA]</scope>
    <source>
        <strain evidence="3">ATCC 11336</strain>
    </source>
</reference>
<dbReference type="InterPro" id="IPR029016">
    <property type="entry name" value="GAF-like_dom_sf"/>
</dbReference>
<dbReference type="PANTHER" id="PTHR33121">
    <property type="entry name" value="CYCLIC DI-GMP PHOSPHODIESTERASE PDEF"/>
    <property type="match status" value="1"/>
</dbReference>
<dbReference type="InterPro" id="IPR050706">
    <property type="entry name" value="Cyclic-di-GMP_PDE-like"/>
</dbReference>
<dbReference type="Proteomes" id="UP000190064">
    <property type="component" value="Unassembled WGS sequence"/>
</dbReference>
<dbReference type="InterPro" id="IPR001633">
    <property type="entry name" value="EAL_dom"/>
</dbReference>
<dbReference type="PROSITE" id="PS50887">
    <property type="entry name" value="GGDEF"/>
    <property type="match status" value="1"/>
</dbReference>
<dbReference type="InterPro" id="IPR029787">
    <property type="entry name" value="Nucleotide_cyclase"/>
</dbReference>
<evidence type="ECO:0000313" key="3">
    <source>
        <dbReference type="EMBL" id="OOV87906.1"/>
    </source>
</evidence>
<dbReference type="SUPFAM" id="SSF141868">
    <property type="entry name" value="EAL domain-like"/>
    <property type="match status" value="1"/>
</dbReference>
<dbReference type="Gene3D" id="3.20.20.450">
    <property type="entry name" value="EAL domain"/>
    <property type="match status" value="1"/>
</dbReference>
<dbReference type="CDD" id="cd01948">
    <property type="entry name" value="EAL"/>
    <property type="match status" value="1"/>
</dbReference>
<dbReference type="Gene3D" id="3.30.70.270">
    <property type="match status" value="1"/>
</dbReference>
<proteinExistence type="predicted"/>
<dbReference type="SMART" id="SM00052">
    <property type="entry name" value="EAL"/>
    <property type="match status" value="1"/>
</dbReference>
<dbReference type="PROSITE" id="PS50883">
    <property type="entry name" value="EAL"/>
    <property type="match status" value="1"/>
</dbReference>
<gene>
    <name evidence="3" type="ORF">BTA35_0207920</name>
</gene>
<name>A0A1T1HDL7_OCELI</name>
<dbReference type="STRING" id="966.BTA35_0207920"/>
<dbReference type="Pfam" id="PF00990">
    <property type="entry name" value="GGDEF"/>
    <property type="match status" value="1"/>
</dbReference>
<protein>
    <recommendedName>
        <fullName evidence="5">EAL domain-containing protein</fullName>
    </recommendedName>
</protein>
<organism evidence="3 4">
    <name type="scientific">Oceanospirillum linum</name>
    <dbReference type="NCBI Taxonomy" id="966"/>
    <lineage>
        <taxon>Bacteria</taxon>
        <taxon>Pseudomonadati</taxon>
        <taxon>Pseudomonadota</taxon>
        <taxon>Gammaproteobacteria</taxon>
        <taxon>Oceanospirillales</taxon>
        <taxon>Oceanospirillaceae</taxon>
        <taxon>Oceanospirillum</taxon>
    </lineage>
</organism>
<dbReference type="Pfam" id="PF00563">
    <property type="entry name" value="EAL"/>
    <property type="match status" value="1"/>
</dbReference>
<dbReference type="Gene3D" id="3.30.450.40">
    <property type="match status" value="1"/>
</dbReference>
<evidence type="ECO:0000313" key="4">
    <source>
        <dbReference type="Proteomes" id="UP000190064"/>
    </source>
</evidence>
<dbReference type="NCBIfam" id="TIGR00254">
    <property type="entry name" value="GGDEF"/>
    <property type="match status" value="1"/>
</dbReference>
<accession>A0A1T1HDL7</accession>
<evidence type="ECO:0000259" key="2">
    <source>
        <dbReference type="PROSITE" id="PS50887"/>
    </source>
</evidence>
<dbReference type="AlphaFoldDB" id="A0A1T1HDL7"/>
<dbReference type="InterPro" id="IPR043128">
    <property type="entry name" value="Rev_trsase/Diguanyl_cyclase"/>
</dbReference>
<dbReference type="SMART" id="SM00267">
    <property type="entry name" value="GGDEF"/>
    <property type="match status" value="1"/>
</dbReference>
<keyword evidence="4" id="KW-1185">Reference proteome</keyword>
<sequence length="610" mass="68865">MSDLQQNFPNITRTYGVEERLRELSELEIIESEPEVQYDQLVMLISLTFSAPIAGISFIDQNRQWFKSEVGLNQKEFSLEDSFCNEANLQEDVLVIPDTHQHPDFKKHSLVVSGPKVRFYASVPVRSPAGTPIGCCCIMDTVPRQPDENEIRQLTLFAHLAEAQIKLHAETLSLKKQAVNTAYYDALTGLPNHSLFIDRLDQALMSVSDSSQISVCVVHLCRFDELNHARGKEWADKVMFYTAIRLRGSLPISNTVARLEGAKLAVFSVSKGQPQDNRNSYKKLAKRILELCEQEIRVEGAVLHVPVKLGVSHYPGTGSTPDSLLEQAKSSSKREKTINYFSKEHSSESNRRFEVEQHLQQALNENRFHVEYQPIVDIQSGKLRSLEALLRLNVDDGPISPGEFIPVAEDTGLILPVGEWVLRAVCRQIGTWRPYMGDNPMPVAVNLASEQMGLKNLSSLVLSAIYDNDLRHSQLQLEVTETSLMKNIDRAIQNMEEILRHGVHFSLDDFGTGYSSLSYLQRLPVTKVKLDRAFIQNIDTNKHDRILAKNIINLCHELNKITVAEGIETQSQLDTLRELGCDLGQGYFFSRPLTTEAINERIISNQLIFP</sequence>
<dbReference type="SUPFAM" id="SSF55781">
    <property type="entry name" value="GAF domain-like"/>
    <property type="match status" value="1"/>
</dbReference>
<evidence type="ECO:0008006" key="5">
    <source>
        <dbReference type="Google" id="ProtNLM"/>
    </source>
</evidence>
<evidence type="ECO:0000259" key="1">
    <source>
        <dbReference type="PROSITE" id="PS50883"/>
    </source>
</evidence>
<dbReference type="CDD" id="cd01949">
    <property type="entry name" value="GGDEF"/>
    <property type="match status" value="1"/>
</dbReference>